<dbReference type="EMBL" id="FOOY01000009">
    <property type="protein sequence ID" value="SFG37220.1"/>
    <property type="molecule type" value="Genomic_DNA"/>
</dbReference>
<name>A0A1I2R9T3_9BACL</name>
<accession>A0A1I2R9T3</accession>
<sequence>MTDTLTKGYEKKKNDLIGKLLDLGIFKTKNRQLYELSLNELEDTYRQLLQGS</sequence>
<evidence type="ECO:0000313" key="1">
    <source>
        <dbReference type="EMBL" id="SFG37220.1"/>
    </source>
</evidence>
<dbReference type="Proteomes" id="UP000198752">
    <property type="component" value="Unassembled WGS sequence"/>
</dbReference>
<organism evidence="1 2">
    <name type="scientific">Sporolactobacillus nakayamae</name>
    <dbReference type="NCBI Taxonomy" id="269670"/>
    <lineage>
        <taxon>Bacteria</taxon>
        <taxon>Bacillati</taxon>
        <taxon>Bacillota</taxon>
        <taxon>Bacilli</taxon>
        <taxon>Bacillales</taxon>
        <taxon>Sporolactobacillaceae</taxon>
        <taxon>Sporolactobacillus</taxon>
    </lineage>
</organism>
<gene>
    <name evidence="1" type="ORF">SAMN02982927_01499</name>
</gene>
<dbReference type="Pfam" id="PF13076">
    <property type="entry name" value="Fur_reg_FbpA"/>
    <property type="match status" value="1"/>
</dbReference>
<keyword evidence="2" id="KW-1185">Reference proteome</keyword>
<proteinExistence type="predicted"/>
<dbReference type="AlphaFoldDB" id="A0A1I2R9T3"/>
<dbReference type="RefSeq" id="WP_093671596.1">
    <property type="nucleotide sequence ID" value="NZ_FOOY01000009.1"/>
</dbReference>
<reference evidence="2" key="1">
    <citation type="submission" date="2016-10" db="EMBL/GenBank/DDBJ databases">
        <authorList>
            <person name="Varghese N."/>
            <person name="Submissions S."/>
        </authorList>
    </citation>
    <scope>NUCLEOTIDE SEQUENCE [LARGE SCALE GENOMIC DNA]</scope>
    <source>
        <strain evidence="2">ATCC 700379</strain>
    </source>
</reference>
<dbReference type="InterPro" id="IPR025072">
    <property type="entry name" value="Fur_reg_FbpA"/>
</dbReference>
<dbReference type="OrthoDB" id="2972281at2"/>
<protein>
    <submittedName>
        <fullName evidence="1">Fur-regulated basic protein A</fullName>
    </submittedName>
</protein>
<evidence type="ECO:0000313" key="2">
    <source>
        <dbReference type="Proteomes" id="UP000198752"/>
    </source>
</evidence>
<dbReference type="STRING" id="269670.SAMN02982927_01499"/>